<dbReference type="SUPFAM" id="SSF48371">
    <property type="entry name" value="ARM repeat"/>
    <property type="match status" value="1"/>
</dbReference>
<feature type="region of interest" description="Disordered" evidence="11">
    <location>
        <begin position="855"/>
        <end position="952"/>
    </location>
</feature>
<evidence type="ECO:0000313" key="14">
    <source>
        <dbReference type="EMBL" id="RXH77290.1"/>
    </source>
</evidence>
<feature type="compositionally biased region" description="Basic and acidic residues" evidence="11">
    <location>
        <begin position="881"/>
        <end position="900"/>
    </location>
</feature>
<feature type="transmembrane region" description="Helical" evidence="12">
    <location>
        <begin position="968"/>
        <end position="988"/>
    </location>
</feature>
<evidence type="ECO:0000313" key="15">
    <source>
        <dbReference type="Proteomes" id="UP000290289"/>
    </source>
</evidence>
<evidence type="ECO:0000256" key="1">
    <source>
        <dbReference type="ARBA" id="ARBA00004308"/>
    </source>
</evidence>
<keyword evidence="4" id="KW-0813">Transport</keyword>
<feature type="compositionally biased region" description="Low complexity" evidence="11">
    <location>
        <begin position="863"/>
        <end position="873"/>
    </location>
</feature>
<dbReference type="GO" id="GO:0006896">
    <property type="term" value="P:Golgi to vacuole transport"/>
    <property type="evidence" value="ECO:0007669"/>
    <property type="project" value="TreeGrafter"/>
</dbReference>
<dbReference type="EMBL" id="RDQH01000340">
    <property type="protein sequence ID" value="RXH77290.1"/>
    <property type="molecule type" value="Genomic_DNA"/>
</dbReference>
<feature type="region of interest" description="Disordered" evidence="11">
    <location>
        <begin position="1372"/>
        <end position="1423"/>
    </location>
</feature>
<keyword evidence="7" id="KW-0677">Repeat</keyword>
<dbReference type="STRING" id="3750.A0A498I2A4"/>
<evidence type="ECO:0000256" key="6">
    <source>
        <dbReference type="ARBA" id="ARBA00022679"/>
    </source>
</evidence>
<dbReference type="InterPro" id="IPR011989">
    <property type="entry name" value="ARM-like"/>
</dbReference>
<reference evidence="14 15" key="1">
    <citation type="submission" date="2018-10" db="EMBL/GenBank/DDBJ databases">
        <title>A high-quality apple genome assembly.</title>
        <authorList>
            <person name="Hu J."/>
        </authorList>
    </citation>
    <scope>NUCLEOTIDE SEQUENCE [LARGE SCALE GENOMIC DNA]</scope>
    <source>
        <strain evidence="15">cv. HFTH1</strain>
        <tissue evidence="14">Young leaf</tissue>
    </source>
</reference>
<gene>
    <name evidence="14" type="ORF">DVH24_023564</name>
</gene>
<dbReference type="Pfam" id="PF01602">
    <property type="entry name" value="Adaptin_N"/>
    <property type="match status" value="1"/>
</dbReference>
<protein>
    <recommendedName>
        <fullName evidence="13">Clathrin/coatomer adaptor adaptin-like N-terminal domain-containing protein</fullName>
    </recommendedName>
</protein>
<dbReference type="InterPro" id="IPR002553">
    <property type="entry name" value="Clathrin/coatomer_adapt-like_N"/>
</dbReference>
<proteinExistence type="inferred from homology"/>
<keyword evidence="12" id="KW-0812">Transmembrane</keyword>
<feature type="compositionally biased region" description="Basic residues" evidence="11">
    <location>
        <begin position="941"/>
        <end position="950"/>
    </location>
</feature>
<name>A0A498I2A4_MALDO</name>
<keyword evidence="6" id="KW-0808">Transferase</keyword>
<sequence>MAGSSLMENLFQRTLEDLIKGLRLQLIGESAFLSKALDEIRREVKSTDADTKANALHKLTYLSSLHFYDMSFAAFHVVELLSSTRFSHKKIAYHAAAHSFSDDTPVLVLITNQLRKDLTSTNEFEVSLALECLSRIATVDLARDLTPEIFTLLGSGKVFVQKKAIAVLLRVFDKYPDAVRVCFKRLVENLESPDSQIVSVAVGVFCELALREPRSYLPLSPEFYKILVDSKNNWVLIKVLKIFAKLAPLEPRLAKRVVEPVCEHIRRTGAKSLLFECIRTVVTSLSDYESAVKVVVVKIREMLVDDDPNLKYLALQALSVVATKHLWAVLENKEVVIKSLSDVDPNIKLESLRLVMAMVSENNVAEICRILVNYALKSDPEFCNEILGSILSTCCSDVYEIIVDFDWYVSLLGEMSRILHCQQGEEIEKQLIDIGMRVKDVRPELVRVSRDLLIDPALLGNPFLHRMLSAAAWLSGQYVEFSINPFELMEALLQPRTTLLPPSIRAVYVQSALKVLLFCLNAYLLQRGNAASSSTFDILVPDVPGLVSERDGPESSSLASCDAPVHCKQDEGFNPRVFNQSFEGLSVEHGGEETATLGQASASSSLKDSFTHESIVNLLNRVELAVVPLTGSYDVEILERARNILCFTELIKRDLLDSPIQKEESLEREGAQASQIIKLMHDAFSNDLGPVSASAQERVPVPDGLVLAENLEDLETIFGDVQLPSLNSFSLGSPQYVERAGFSIPIHESKEEPVPSSESTSLLAEHRKQHGLYYLPSANKEDDYPPANDTKLQHDTNDDDGDLVKLTEQLLLSKKKPNHAKPRPVVVKLDGDQATIANNPRLKEDLLSGTVRDVLLGSDTNPTSSQGQASTKSSSKRKGKEKLNVDSAKENLGGVEKHDQGNPSSRKSKHHSHSKGRRHGSPGKKGDETEENGQKLQQKSNRTHSKHKARQRAEVPLNVVAQTPFSHAFHLVFFVIGLSIGVMVSSYYKTFFPFTLQTTSSSSLLLPPASISQFLPQPPSPPLLPLQESGTDNVASDTEALLVHKMVDDGELFWRASFVPRIGKFPYNRVPRIAFMFLTKGPIPLAPLWEMFFNGHEGLYNIYLHPHPSYVESWPQNSVFYGRRIPSKAVEWGSPTMIDGERRLLASALLDFTNERFVLLSESCIPLFNFTTIYSYLMNASESNIGSYDDPRKVGRGRYNPRMWPEINILDWRKGSQWFEVSRKLAVEIISDNKYYPIFKEHCSPPCYMDEHYIPTLVNIIGPEENSNRSVTWVDWSKSGPHPGRFGRNDVSEEVHGRHFAASLANCTHQHHPPPSFPKHFLNAQIHLHKIVSSFLIFAFGLALGASLSIYLKDFPFQLYSTQNKYSHLSTNNLTFSSPPPPQSLNIPTNNRTSSSPPPPPQSLNIPTNQTRAKTSAASPVPPIGLKEYTKSPNILHEMDDDELLWRASLVPLRRGLPFKRTPKVAFMFLTRGSLAMAPLWEMFFKGHEGLYSIYVHANPDFNDTIPENSVFYGRRVPSKNVTWGQPNMVQAERRLLANALLDFSNQRFVLLSESCIPLFNFNMVYNYLMDSNQTFVEAYDLPGPVGRDRYRHKMRPHIILDQWRKGSQWFEVDREIATAMVSDEKYFPLFTRYCKPPCYSDEHYLPTYVSIKFWKKNSNRTLTWVDWSRGGPHPSKFMRTDVTIDFLKKLRHGSNCEYNGKPTNICFLFARKFLPHSLDRLLRFAPKIMRFN</sequence>
<evidence type="ECO:0000256" key="12">
    <source>
        <dbReference type="SAM" id="Phobius"/>
    </source>
</evidence>
<evidence type="ECO:0000256" key="11">
    <source>
        <dbReference type="SAM" id="MobiDB-lite"/>
    </source>
</evidence>
<feature type="transmembrane region" description="Helical" evidence="12">
    <location>
        <begin position="1331"/>
        <end position="1352"/>
    </location>
</feature>
<dbReference type="PANTHER" id="PTHR22781:SF12">
    <property type="entry name" value="AP-3 COMPLEX SUBUNIT DELTA-1"/>
    <property type="match status" value="1"/>
</dbReference>
<evidence type="ECO:0000256" key="7">
    <source>
        <dbReference type="ARBA" id="ARBA00022737"/>
    </source>
</evidence>
<keyword evidence="12" id="KW-1133">Transmembrane helix</keyword>
<comment type="similarity">
    <text evidence="3">Belongs to the adaptor complexes large subunit family.</text>
</comment>
<evidence type="ECO:0000256" key="3">
    <source>
        <dbReference type="ARBA" id="ARBA00006613"/>
    </source>
</evidence>
<accession>A0A498I2A4</accession>
<dbReference type="GO" id="GO:0030123">
    <property type="term" value="C:AP-3 adaptor complex"/>
    <property type="evidence" value="ECO:0007669"/>
    <property type="project" value="InterPro"/>
</dbReference>
<keyword evidence="15" id="KW-1185">Reference proteome</keyword>
<dbReference type="PANTHER" id="PTHR22781">
    <property type="entry name" value="DELTA ADAPTIN-RELATED"/>
    <property type="match status" value="1"/>
</dbReference>
<dbReference type="Gene3D" id="1.25.10.10">
    <property type="entry name" value="Leucine-rich Repeat Variant"/>
    <property type="match status" value="1"/>
</dbReference>
<evidence type="ECO:0000256" key="10">
    <source>
        <dbReference type="ARBA" id="ARBA00023180"/>
    </source>
</evidence>
<feature type="compositionally biased region" description="Basic residues" evidence="11">
    <location>
        <begin position="906"/>
        <end position="922"/>
    </location>
</feature>
<feature type="domain" description="Clathrin/coatomer adaptor adaptin-like N-terminal" evidence="13">
    <location>
        <begin position="34"/>
        <end position="523"/>
    </location>
</feature>
<dbReference type="InterPro" id="IPR017105">
    <property type="entry name" value="AP3_complex_dsu"/>
</dbReference>
<comment type="subcellular location">
    <subcellularLocation>
        <location evidence="1">Endomembrane system</location>
    </subcellularLocation>
    <subcellularLocation>
        <location evidence="2">Membrane</location>
        <topology evidence="2">Single-pass type II membrane protein</topology>
    </subcellularLocation>
</comment>
<evidence type="ECO:0000259" key="13">
    <source>
        <dbReference type="Pfam" id="PF01602"/>
    </source>
</evidence>
<evidence type="ECO:0000256" key="8">
    <source>
        <dbReference type="ARBA" id="ARBA00022927"/>
    </source>
</evidence>
<dbReference type="InterPro" id="IPR003406">
    <property type="entry name" value="Glyco_trans_14"/>
</dbReference>
<dbReference type="GO" id="GO:0016757">
    <property type="term" value="F:glycosyltransferase activity"/>
    <property type="evidence" value="ECO:0007669"/>
    <property type="project" value="UniProtKB-KW"/>
</dbReference>
<organism evidence="14 15">
    <name type="scientific">Malus domestica</name>
    <name type="common">Apple</name>
    <name type="synonym">Pyrus malus</name>
    <dbReference type="NCBI Taxonomy" id="3750"/>
    <lineage>
        <taxon>Eukaryota</taxon>
        <taxon>Viridiplantae</taxon>
        <taxon>Streptophyta</taxon>
        <taxon>Embryophyta</taxon>
        <taxon>Tracheophyta</taxon>
        <taxon>Spermatophyta</taxon>
        <taxon>Magnoliopsida</taxon>
        <taxon>eudicotyledons</taxon>
        <taxon>Gunneridae</taxon>
        <taxon>Pentapetalae</taxon>
        <taxon>rosids</taxon>
        <taxon>fabids</taxon>
        <taxon>Rosales</taxon>
        <taxon>Rosaceae</taxon>
        <taxon>Amygdaloideae</taxon>
        <taxon>Maleae</taxon>
        <taxon>Malus</taxon>
    </lineage>
</organism>
<feature type="region of interest" description="Disordered" evidence="11">
    <location>
        <begin position="776"/>
        <end position="801"/>
    </location>
</feature>
<dbReference type="InterPro" id="IPR016024">
    <property type="entry name" value="ARM-type_fold"/>
</dbReference>
<evidence type="ECO:0000256" key="9">
    <source>
        <dbReference type="ARBA" id="ARBA00023136"/>
    </source>
</evidence>
<evidence type="ECO:0000256" key="4">
    <source>
        <dbReference type="ARBA" id="ARBA00022448"/>
    </source>
</evidence>
<keyword evidence="10" id="KW-0325">Glycoprotein</keyword>
<keyword evidence="5" id="KW-0328">Glycosyltransferase</keyword>
<evidence type="ECO:0000256" key="2">
    <source>
        <dbReference type="ARBA" id="ARBA00004606"/>
    </source>
</evidence>
<keyword evidence="8" id="KW-0653">Protein transport</keyword>
<comment type="caution">
    <text evidence="14">The sequence shown here is derived from an EMBL/GenBank/DDBJ whole genome shotgun (WGS) entry which is preliminary data.</text>
</comment>
<dbReference type="GO" id="GO:0006623">
    <property type="term" value="P:protein targeting to vacuole"/>
    <property type="evidence" value="ECO:0007669"/>
    <property type="project" value="TreeGrafter"/>
</dbReference>
<dbReference type="GO" id="GO:0010008">
    <property type="term" value="C:endosome membrane"/>
    <property type="evidence" value="ECO:0007669"/>
    <property type="project" value="TreeGrafter"/>
</dbReference>
<dbReference type="Pfam" id="PF02485">
    <property type="entry name" value="Branch"/>
    <property type="match status" value="2"/>
</dbReference>
<dbReference type="Proteomes" id="UP000290289">
    <property type="component" value="Chromosome 14"/>
</dbReference>
<keyword evidence="9 12" id="KW-0472">Membrane</keyword>
<evidence type="ECO:0000256" key="5">
    <source>
        <dbReference type="ARBA" id="ARBA00022676"/>
    </source>
</evidence>